<proteinExistence type="inferred from homology"/>
<evidence type="ECO:0000256" key="3">
    <source>
        <dbReference type="ARBA" id="ARBA00023274"/>
    </source>
</evidence>
<dbReference type="GO" id="GO:0006412">
    <property type="term" value="P:translation"/>
    <property type="evidence" value="ECO:0007669"/>
    <property type="project" value="UniProtKB-UniRule"/>
</dbReference>
<keyword evidence="3 4" id="KW-0687">Ribonucleoprotein</keyword>
<dbReference type="HAMAP" id="MF_00532_A">
    <property type="entry name" value="Ribosomal_uS9_A"/>
    <property type="match status" value="1"/>
</dbReference>
<dbReference type="InterPro" id="IPR020574">
    <property type="entry name" value="Ribosomal_uS9_CS"/>
</dbReference>
<dbReference type="OrthoDB" id="52677at2157"/>
<dbReference type="PANTHER" id="PTHR21569">
    <property type="entry name" value="RIBOSOMAL PROTEIN S9"/>
    <property type="match status" value="1"/>
</dbReference>
<dbReference type="GO" id="GO:0000462">
    <property type="term" value="P:maturation of SSU-rRNA from tricistronic rRNA transcript (SSU-rRNA, 5.8S rRNA, LSU-rRNA)"/>
    <property type="evidence" value="ECO:0007669"/>
    <property type="project" value="TreeGrafter"/>
</dbReference>
<dbReference type="GO" id="GO:0003735">
    <property type="term" value="F:structural constituent of ribosome"/>
    <property type="evidence" value="ECO:0007669"/>
    <property type="project" value="UniProtKB-UniRule"/>
</dbReference>
<dbReference type="InterPro" id="IPR020568">
    <property type="entry name" value="Ribosomal_Su5_D2-typ_SF"/>
</dbReference>
<comment type="similarity">
    <text evidence="1 4 5">Belongs to the universal ribosomal protein uS9 family.</text>
</comment>
<evidence type="ECO:0000256" key="2">
    <source>
        <dbReference type="ARBA" id="ARBA00022980"/>
    </source>
</evidence>
<dbReference type="NCBIfam" id="NF001749">
    <property type="entry name" value="PRK00474.1"/>
    <property type="match status" value="1"/>
</dbReference>
<dbReference type="HOGENOM" id="CLU_046483_4_0_2"/>
<accession>A0A075LS91</accession>
<dbReference type="RefSeq" id="WP_048164391.1">
    <property type="nucleotide sequence ID" value="NZ_CP006019.1"/>
</dbReference>
<keyword evidence="2 4" id="KW-0689">Ribosomal protein</keyword>
<protein>
    <recommendedName>
        <fullName evidence="4">Small ribosomal subunit protein uS9</fullName>
    </recommendedName>
</protein>
<organism evidence="7 8">
    <name type="scientific">Palaeococcus pacificus DY20341</name>
    <dbReference type="NCBI Taxonomy" id="1343739"/>
    <lineage>
        <taxon>Archaea</taxon>
        <taxon>Methanobacteriati</taxon>
        <taxon>Methanobacteriota</taxon>
        <taxon>Thermococci</taxon>
        <taxon>Thermococcales</taxon>
        <taxon>Thermococcaceae</taxon>
        <taxon>Palaeococcus</taxon>
    </lineage>
</organism>
<gene>
    <name evidence="4" type="primary">rps9</name>
    <name evidence="7" type="ORF">PAP_01920</name>
</gene>
<evidence type="ECO:0000256" key="1">
    <source>
        <dbReference type="ARBA" id="ARBA00005251"/>
    </source>
</evidence>
<dbReference type="InterPro" id="IPR014721">
    <property type="entry name" value="Ribsml_uS5_D2-typ_fold_subgr"/>
</dbReference>
<evidence type="ECO:0000256" key="5">
    <source>
        <dbReference type="RuleBase" id="RU003815"/>
    </source>
</evidence>
<evidence type="ECO:0000256" key="6">
    <source>
        <dbReference type="SAM" id="MobiDB-lite"/>
    </source>
</evidence>
<name>A0A075LS91_9EURY</name>
<dbReference type="InterPro" id="IPR019958">
    <property type="entry name" value="Ribosomal_uS9_archaeal"/>
</dbReference>
<dbReference type="GeneID" id="24841516"/>
<dbReference type="PANTHER" id="PTHR21569:SF16">
    <property type="entry name" value="RIBOSOMAL PROTEIN S16"/>
    <property type="match status" value="1"/>
</dbReference>
<dbReference type="GO" id="GO:0022627">
    <property type="term" value="C:cytosolic small ribosomal subunit"/>
    <property type="evidence" value="ECO:0007669"/>
    <property type="project" value="UniProtKB-UniRule"/>
</dbReference>
<dbReference type="Gene3D" id="3.30.230.10">
    <property type="match status" value="1"/>
</dbReference>
<feature type="region of interest" description="Disordered" evidence="6">
    <location>
        <begin position="109"/>
        <end position="136"/>
    </location>
</feature>
<dbReference type="AlphaFoldDB" id="A0A075LS91"/>
<dbReference type="KEGG" id="ppac:PAP_01920"/>
<dbReference type="InterPro" id="IPR000754">
    <property type="entry name" value="Ribosomal_uS9"/>
</dbReference>
<evidence type="ECO:0000313" key="7">
    <source>
        <dbReference type="EMBL" id="AIF68817.1"/>
    </source>
</evidence>
<dbReference type="EMBL" id="CP006019">
    <property type="protein sequence ID" value="AIF68817.1"/>
    <property type="molecule type" value="Genomic_DNA"/>
</dbReference>
<reference evidence="7 8" key="2">
    <citation type="journal article" date="2015" name="Genome Announc.">
        <title>Complete Genome Sequence of Hyperthermophilic Piezophilic Archaeon Palaeococcus pacificus DY20341T, Isolated from Deep-Sea Hydrothermal Sediments.</title>
        <authorList>
            <person name="Zeng X."/>
            <person name="Jebbar M."/>
            <person name="Shao Z."/>
        </authorList>
    </citation>
    <scope>NUCLEOTIDE SEQUENCE [LARGE SCALE GENOMIC DNA]</scope>
    <source>
        <strain evidence="7 8">DY20341</strain>
    </source>
</reference>
<dbReference type="SUPFAM" id="SSF54211">
    <property type="entry name" value="Ribosomal protein S5 domain 2-like"/>
    <property type="match status" value="1"/>
</dbReference>
<feature type="compositionally biased region" description="Basic residues" evidence="6">
    <location>
        <begin position="120"/>
        <end position="136"/>
    </location>
</feature>
<sequence length="136" mass="15169">MTKVIQTAGKRKSAIARATIREGKGRVRINGKPVEIIEPEMIRFVIIEPLVLAGEGIVNKVDIDVKVQGGGIVGQAEAARVAIARALVEWTNDMTLKDTYMQYDRTMLVGDSRRTEPHKPNRSTKGPRAKRQKSYR</sequence>
<dbReference type="NCBIfam" id="TIGR03627">
    <property type="entry name" value="uS9_arch"/>
    <property type="match status" value="1"/>
</dbReference>
<evidence type="ECO:0000256" key="4">
    <source>
        <dbReference type="HAMAP-Rule" id="MF_00532"/>
    </source>
</evidence>
<keyword evidence="8" id="KW-1185">Reference proteome</keyword>
<dbReference type="Pfam" id="PF00380">
    <property type="entry name" value="Ribosomal_S9"/>
    <property type="match status" value="1"/>
</dbReference>
<dbReference type="PROSITE" id="PS00360">
    <property type="entry name" value="RIBOSOMAL_S9"/>
    <property type="match status" value="1"/>
</dbReference>
<dbReference type="FunFam" id="3.30.230.10:FF:000051">
    <property type="entry name" value="30S ribosomal protein S9"/>
    <property type="match status" value="1"/>
</dbReference>
<dbReference type="GO" id="GO:0003723">
    <property type="term" value="F:RNA binding"/>
    <property type="evidence" value="ECO:0007669"/>
    <property type="project" value="TreeGrafter"/>
</dbReference>
<evidence type="ECO:0000313" key="8">
    <source>
        <dbReference type="Proteomes" id="UP000027981"/>
    </source>
</evidence>
<dbReference type="Proteomes" id="UP000027981">
    <property type="component" value="Chromosome"/>
</dbReference>
<dbReference type="eggNOG" id="arCOG04243">
    <property type="taxonomic scope" value="Archaea"/>
</dbReference>
<dbReference type="STRING" id="1343739.PAP_01920"/>
<reference evidence="8" key="1">
    <citation type="submission" date="2013-06" db="EMBL/GenBank/DDBJ databases">
        <title>Complete Genome Sequence of Hyperthermophilic Palaeococcus pacificus DY20341T, Isolated from a Deep-Sea Hydrothermal Sediments.</title>
        <authorList>
            <person name="Zeng X."/>
            <person name="Shao Z."/>
        </authorList>
    </citation>
    <scope>NUCLEOTIDE SEQUENCE [LARGE SCALE GENOMIC DNA]</scope>
    <source>
        <strain evidence="8">DY20341</strain>
    </source>
</reference>